<gene>
    <name evidence="5" type="ORF">MMSR116_08860</name>
</gene>
<evidence type="ECO:0000313" key="6">
    <source>
        <dbReference type="Proteomes" id="UP000012488"/>
    </source>
</evidence>
<feature type="signal peptide" evidence="3">
    <location>
        <begin position="1"/>
        <end position="23"/>
    </location>
</feature>
<dbReference type="Gene3D" id="3.40.50.1820">
    <property type="entry name" value="alpha/beta hydrolase"/>
    <property type="match status" value="1"/>
</dbReference>
<dbReference type="GO" id="GO:0004806">
    <property type="term" value="F:triacylglycerol lipase activity"/>
    <property type="evidence" value="ECO:0007669"/>
    <property type="project" value="TreeGrafter"/>
</dbReference>
<evidence type="ECO:0000256" key="3">
    <source>
        <dbReference type="SAM" id="SignalP"/>
    </source>
</evidence>
<keyword evidence="3" id="KW-0732">Signal</keyword>
<organism evidence="5 6">
    <name type="scientific">Methylobacterium mesophilicum SR1.6/6</name>
    <dbReference type="NCBI Taxonomy" id="908290"/>
    <lineage>
        <taxon>Bacteria</taxon>
        <taxon>Pseudomonadati</taxon>
        <taxon>Pseudomonadota</taxon>
        <taxon>Alphaproteobacteria</taxon>
        <taxon>Hyphomicrobiales</taxon>
        <taxon>Methylobacteriaceae</taxon>
        <taxon>Methylobacterium</taxon>
    </lineage>
</organism>
<dbReference type="Pfam" id="PF07859">
    <property type="entry name" value="Abhydrolase_3"/>
    <property type="match status" value="1"/>
</dbReference>
<feature type="domain" description="Alpha/beta hydrolase fold-3" evidence="4">
    <location>
        <begin position="122"/>
        <end position="322"/>
    </location>
</feature>
<dbReference type="InterPro" id="IPR029058">
    <property type="entry name" value="AB_hydrolase_fold"/>
</dbReference>
<dbReference type="OrthoDB" id="9806180at2"/>
<evidence type="ECO:0000256" key="2">
    <source>
        <dbReference type="ARBA" id="ARBA00022801"/>
    </source>
</evidence>
<feature type="chain" id="PRO_5025549531" evidence="3">
    <location>
        <begin position="24"/>
        <end position="350"/>
    </location>
</feature>
<keyword evidence="2 5" id="KW-0378">Hydrolase</keyword>
<dbReference type="PANTHER" id="PTHR48081">
    <property type="entry name" value="AB HYDROLASE SUPERFAMILY PROTEIN C4A8.06C"/>
    <property type="match status" value="1"/>
</dbReference>
<dbReference type="EMBL" id="CP043538">
    <property type="protein sequence ID" value="QGY01977.1"/>
    <property type="molecule type" value="Genomic_DNA"/>
</dbReference>
<evidence type="ECO:0000259" key="4">
    <source>
        <dbReference type="Pfam" id="PF07859"/>
    </source>
</evidence>
<protein>
    <submittedName>
        <fullName evidence="5">Alpha/beta hydrolase</fullName>
    </submittedName>
</protein>
<reference evidence="5 6" key="1">
    <citation type="journal article" date="2012" name="Genet. Mol. Biol.">
        <title>Analysis of 16S rRNA and mxaF genes revealing insights into Methylobacterium niche-specific plant association.</title>
        <authorList>
            <person name="Dourado M.N."/>
            <person name="Andreote F.D."/>
            <person name="Dini-Andreote F."/>
            <person name="Conti R."/>
            <person name="Araujo J.M."/>
            <person name="Araujo W.L."/>
        </authorList>
    </citation>
    <scope>NUCLEOTIDE SEQUENCE [LARGE SCALE GENOMIC DNA]</scope>
    <source>
        <strain evidence="5 6">SR1.6/6</strain>
    </source>
</reference>
<dbReference type="KEGG" id="mmes:MMSR116_08860"/>
<proteinExistence type="inferred from homology"/>
<dbReference type="Proteomes" id="UP000012488">
    <property type="component" value="Chromosome"/>
</dbReference>
<name>A0A6B9FHZ2_9HYPH</name>
<accession>A0A6B9FHZ2</accession>
<dbReference type="AlphaFoldDB" id="A0A6B9FHZ2"/>
<reference evidence="5 6" key="2">
    <citation type="journal article" date="2013" name="Genome Announc.">
        <title>Draft Genome Sequence of Methylobacterium mesophilicum Strain SR1.6/6, Isolated from Citrus sinensis.</title>
        <authorList>
            <person name="Marinho Almeida D."/>
            <person name="Dini-Andreote F."/>
            <person name="Camargo Neves A.A."/>
            <person name="Juca Ramos R.T."/>
            <person name="Andreote F.D."/>
            <person name="Carneiro A.R."/>
            <person name="Oliveira de Souza Lima A."/>
            <person name="Caracciolo Gomes de Sa P.H."/>
            <person name="Ribeiro Barbosa M.S."/>
            <person name="Araujo W.L."/>
            <person name="Silva A."/>
        </authorList>
    </citation>
    <scope>NUCLEOTIDE SEQUENCE [LARGE SCALE GENOMIC DNA]</scope>
    <source>
        <strain evidence="5 6">SR1.6/6</strain>
    </source>
</reference>
<dbReference type="InterPro" id="IPR013094">
    <property type="entry name" value="AB_hydrolase_3"/>
</dbReference>
<dbReference type="PANTHER" id="PTHR48081:SF30">
    <property type="entry name" value="ACETYL-HYDROLASE LIPR-RELATED"/>
    <property type="match status" value="1"/>
</dbReference>
<sequence length="350" mass="37387">MIGQTAIALGAALTALAAGPAAAQQQAAPLQVPAKSVPVPADVSPQMGKIIGMPLRTNWDIHPKDGAAWKPVAEAGAEALRKLVPGMIERLHVKVERATIDGVRAFIVTPEVVPPENRDRVLVHVHSGCYVLNPGEAGLPEALFMAGFGHFKVVSVDYRMPPEAVYPAAHDDAMTVWKAVTRTTDPRKTAIFGTSAGGALTLALVLRAKREGLPLPAAIAPGTPMSDTTKVGDSFVTNAMLDNVLVSPDGFCDDGAKVYADGHDLKDPMLSPVYGDFKGFPPAILTTGTRDLLLSNTVRVHRKLREAGVEAFLQVGEGQSHAQYIRDDTAPETRAVFEEIARFFDKHLDR</sequence>
<dbReference type="RefSeq" id="WP_010684743.1">
    <property type="nucleotide sequence ID" value="NZ_CP043538.1"/>
</dbReference>
<dbReference type="InterPro" id="IPR050300">
    <property type="entry name" value="GDXG_lipolytic_enzyme"/>
</dbReference>
<comment type="similarity">
    <text evidence="1">Belongs to the 'GDXG' lipolytic enzyme family.</text>
</comment>
<dbReference type="SUPFAM" id="SSF53474">
    <property type="entry name" value="alpha/beta-Hydrolases"/>
    <property type="match status" value="1"/>
</dbReference>
<evidence type="ECO:0000313" key="5">
    <source>
        <dbReference type="EMBL" id="QGY01977.1"/>
    </source>
</evidence>
<evidence type="ECO:0000256" key="1">
    <source>
        <dbReference type="ARBA" id="ARBA00010515"/>
    </source>
</evidence>